<feature type="chain" id="PRO_5045036490" evidence="1">
    <location>
        <begin position="19"/>
        <end position="87"/>
    </location>
</feature>
<accession>A0ABN7AX42</accession>
<gene>
    <name evidence="2" type="ORF">NTJ_08673</name>
</gene>
<evidence type="ECO:0000313" key="2">
    <source>
        <dbReference type="EMBL" id="BES95864.1"/>
    </source>
</evidence>
<proteinExistence type="predicted"/>
<protein>
    <submittedName>
        <fullName evidence="2">Uncharacterized protein</fullName>
    </submittedName>
</protein>
<reference evidence="2 3" key="1">
    <citation type="submission" date="2023-09" db="EMBL/GenBank/DDBJ databases">
        <title>Nesidiocoris tenuis whole genome shotgun sequence.</title>
        <authorList>
            <person name="Shibata T."/>
            <person name="Shimoda M."/>
            <person name="Kobayashi T."/>
            <person name="Uehara T."/>
        </authorList>
    </citation>
    <scope>NUCLEOTIDE SEQUENCE [LARGE SCALE GENOMIC DNA]</scope>
    <source>
        <strain evidence="2 3">Japan</strain>
    </source>
</reference>
<sequence>MRPVVAFLIMTVIVGTLALPHAHYSGQGSPYTGAASMRKLLKLCKTIGSTCRDDFDCCGAKTICRILPAGGFSMTFRCDYRGFGFFR</sequence>
<dbReference type="EMBL" id="AP028914">
    <property type="protein sequence ID" value="BES95864.1"/>
    <property type="molecule type" value="Genomic_DNA"/>
</dbReference>
<keyword evidence="3" id="KW-1185">Reference proteome</keyword>
<organism evidence="2 3">
    <name type="scientific">Nesidiocoris tenuis</name>
    <dbReference type="NCBI Taxonomy" id="355587"/>
    <lineage>
        <taxon>Eukaryota</taxon>
        <taxon>Metazoa</taxon>
        <taxon>Ecdysozoa</taxon>
        <taxon>Arthropoda</taxon>
        <taxon>Hexapoda</taxon>
        <taxon>Insecta</taxon>
        <taxon>Pterygota</taxon>
        <taxon>Neoptera</taxon>
        <taxon>Paraneoptera</taxon>
        <taxon>Hemiptera</taxon>
        <taxon>Heteroptera</taxon>
        <taxon>Panheteroptera</taxon>
        <taxon>Cimicomorpha</taxon>
        <taxon>Miridae</taxon>
        <taxon>Dicyphina</taxon>
        <taxon>Nesidiocoris</taxon>
    </lineage>
</organism>
<evidence type="ECO:0000256" key="1">
    <source>
        <dbReference type="SAM" id="SignalP"/>
    </source>
</evidence>
<evidence type="ECO:0000313" key="3">
    <source>
        <dbReference type="Proteomes" id="UP001307889"/>
    </source>
</evidence>
<keyword evidence="1" id="KW-0732">Signal</keyword>
<dbReference type="Proteomes" id="UP001307889">
    <property type="component" value="Chromosome 6"/>
</dbReference>
<name>A0ABN7AX42_9HEMI</name>
<feature type="signal peptide" evidence="1">
    <location>
        <begin position="1"/>
        <end position="18"/>
    </location>
</feature>